<reference evidence="3 4" key="2">
    <citation type="submission" date="2021-10" db="EMBL/GenBank/DDBJ databases">
        <authorList>
            <person name="Piombo E."/>
        </authorList>
    </citation>
    <scope>NUCLEOTIDE SEQUENCE [LARGE SCALE GENOMIC DNA]</scope>
</reference>
<feature type="region of interest" description="Disordered" evidence="1">
    <location>
        <begin position="601"/>
        <end position="629"/>
    </location>
</feature>
<feature type="compositionally biased region" description="Low complexity" evidence="1">
    <location>
        <begin position="326"/>
        <end position="356"/>
    </location>
</feature>
<comment type="caution">
    <text evidence="3">The sequence shown here is derived from an EMBL/GenBank/DDBJ whole genome shotgun (WGS) entry which is preliminary data.</text>
</comment>
<feature type="region of interest" description="Disordered" evidence="1">
    <location>
        <begin position="321"/>
        <end position="356"/>
    </location>
</feature>
<evidence type="ECO:0000313" key="3">
    <source>
        <dbReference type="EMBL" id="CAH0049577.1"/>
    </source>
</evidence>
<sequence length="766" mass="80462">MGLPEPPSSLDGSCSVVWGGTLYSYTPSAFLSLKLSEGAEWQKLDLGESVTGGTCVGSTADSANAGFFVIGGTGGTTGLIKYTFSTGKWTAIHPGDSVVKDRLGHSSAYIKSKDSILVFGGGKDGQAGQETFLIKASEPYSVTGFPASAPAALKPILLPWGDSSAFMISGDTNTNVYQFNPDAQTWSYSGSSLAEPVTSQVKGALVTGTDGSENLFLFDLSQTPNRVSRVVIKDANGQAVPSSPYISARDLEDLTANEKRDSVWPTYNSTQAPDYTRDNYAIAQGSDGQVYFTGGSSKEPIAIFNPMQNGWVDAEQVLTPEKDTKSAPTSTSTSASATSSSVSSSVSSTATSSSSVSSTFTTSAISSTASTSTQATGVTTTGVVTTDASSNKQNKDEGLNSNVVLGISLGSIFAFLLLLGLIFCLLRRHRMRRHKEMAQAREFENMRNDEKDPHAFGNVSPSAPPGYFRGHRANESQDSFSSMAILMGRLNNNVSSGLSRKGSKGSNRSSVSSLHKQLKSTISKPIPQVNVNPIMASSPAPAYGRAVGQERSLTGGQPRAPGMTLAVPEGEEEMRGSSGWDRYWSGGSALQVLGFGQKRSTVVSEHSSHYSQNSGPNPNQASRVTQDSATVPPLNIEGRASYARVNSGNVIVTGNSHQIPLPGGLSGKIERPVSKASSGYSSGVPESVTDGWEAATGSKPWGTERAPSSAYNSTFSLGGAIAQQQEYSSSRPHRSGVSTQPQLAMASKSSDMSWLNIGALDPSRKQ</sequence>
<dbReference type="InterPro" id="IPR011043">
    <property type="entry name" value="Gal_Oxase/kelch_b-propeller"/>
</dbReference>
<feature type="region of interest" description="Disordered" evidence="1">
    <location>
        <begin position="662"/>
        <end position="710"/>
    </location>
</feature>
<reference evidence="4" key="1">
    <citation type="submission" date="2019-06" db="EMBL/GenBank/DDBJ databases">
        <authorList>
            <person name="Broberg M."/>
        </authorList>
    </citation>
    <scope>NUCLEOTIDE SEQUENCE [LARGE SCALE GENOMIC DNA]</scope>
</reference>
<dbReference type="Proteomes" id="UP000775872">
    <property type="component" value="Unassembled WGS sequence"/>
</dbReference>
<evidence type="ECO:0000256" key="2">
    <source>
        <dbReference type="SAM" id="Phobius"/>
    </source>
</evidence>
<name>A0A9N9Z5A8_9HYPO</name>
<gene>
    <name evidence="3" type="ORF">CSOL1703_00001535</name>
</gene>
<keyword evidence="4" id="KW-1185">Reference proteome</keyword>
<dbReference type="InterPro" id="IPR015915">
    <property type="entry name" value="Kelch-typ_b-propeller"/>
</dbReference>
<evidence type="ECO:0000256" key="1">
    <source>
        <dbReference type="SAM" id="MobiDB-lite"/>
    </source>
</evidence>
<organism evidence="3 4">
    <name type="scientific">Clonostachys solani</name>
    <dbReference type="NCBI Taxonomy" id="160281"/>
    <lineage>
        <taxon>Eukaryota</taxon>
        <taxon>Fungi</taxon>
        <taxon>Dikarya</taxon>
        <taxon>Ascomycota</taxon>
        <taxon>Pezizomycotina</taxon>
        <taxon>Sordariomycetes</taxon>
        <taxon>Hypocreomycetidae</taxon>
        <taxon>Hypocreales</taxon>
        <taxon>Bionectriaceae</taxon>
        <taxon>Clonostachys</taxon>
    </lineage>
</organism>
<dbReference type="AlphaFoldDB" id="A0A9N9Z5A8"/>
<feature type="region of interest" description="Disordered" evidence="1">
    <location>
        <begin position="495"/>
        <end position="520"/>
    </location>
</feature>
<evidence type="ECO:0008006" key="5">
    <source>
        <dbReference type="Google" id="ProtNLM"/>
    </source>
</evidence>
<dbReference type="OrthoDB" id="5352000at2759"/>
<accession>A0A9N9Z5A8</accession>
<dbReference type="EMBL" id="CABFOC020000035">
    <property type="protein sequence ID" value="CAH0049577.1"/>
    <property type="molecule type" value="Genomic_DNA"/>
</dbReference>
<keyword evidence="2" id="KW-1133">Transmembrane helix</keyword>
<feature type="region of interest" description="Disordered" evidence="1">
    <location>
        <begin position="541"/>
        <end position="562"/>
    </location>
</feature>
<dbReference type="Gene3D" id="2.120.10.80">
    <property type="entry name" value="Kelch-type beta propeller"/>
    <property type="match status" value="1"/>
</dbReference>
<evidence type="ECO:0000313" key="4">
    <source>
        <dbReference type="Proteomes" id="UP000775872"/>
    </source>
</evidence>
<dbReference type="SUPFAM" id="SSF50965">
    <property type="entry name" value="Galactose oxidase, central domain"/>
    <property type="match status" value="1"/>
</dbReference>
<feature type="transmembrane region" description="Helical" evidence="2">
    <location>
        <begin position="403"/>
        <end position="426"/>
    </location>
</feature>
<feature type="compositionally biased region" description="Low complexity" evidence="1">
    <location>
        <begin position="495"/>
        <end position="514"/>
    </location>
</feature>
<proteinExistence type="predicted"/>
<keyword evidence="2" id="KW-0812">Transmembrane</keyword>
<feature type="region of interest" description="Disordered" evidence="1">
    <location>
        <begin position="722"/>
        <end position="751"/>
    </location>
</feature>
<keyword evidence="2" id="KW-0472">Membrane</keyword>
<protein>
    <recommendedName>
        <fullName evidence="5">Pre-mRNA splicing factor CLF1</fullName>
    </recommendedName>
</protein>